<protein>
    <submittedName>
        <fullName evidence="1">Uncharacterized protein</fullName>
    </submittedName>
</protein>
<dbReference type="OrthoDB" id="1923405at2"/>
<evidence type="ECO:0000313" key="2">
    <source>
        <dbReference type="EMBL" id="AZI54995.1"/>
    </source>
</evidence>
<sequence>MIKKIKRDICIIKYRSLPLSEYEKETDSDVYHSPDIQSVYWLKLESDSSKNLTKQFLKLINGLGIEDLIILGEINKPWISKLTSTRKDYKPLIKTLEYFKSKKLTTKFNGGLQIDVQELKSFFPHFYMITRCDGGFFDFHIIDKNQNIIFYLHYSGEIKIMPLNKKFDVKVLKEIKNTDFIDSMRANSNRL</sequence>
<gene>
    <name evidence="1" type="ORF">EIB74_10320</name>
    <name evidence="2" type="ORF">EIB75_06955</name>
</gene>
<dbReference type="Proteomes" id="UP000281810">
    <property type="component" value="Chromosome"/>
</dbReference>
<evidence type="ECO:0000313" key="3">
    <source>
        <dbReference type="Proteomes" id="UP000272316"/>
    </source>
</evidence>
<accession>A0A3G8YCZ2</accession>
<dbReference type="EMBL" id="CP034161">
    <property type="protein sequence ID" value="AZI40334.1"/>
    <property type="molecule type" value="Genomic_DNA"/>
</dbReference>
<accession>A0A3G8ZDY3</accession>
<dbReference type="EMBL" id="CP034160">
    <property type="protein sequence ID" value="AZI54995.1"/>
    <property type="molecule type" value="Genomic_DNA"/>
</dbReference>
<keyword evidence="4" id="KW-1185">Reference proteome</keyword>
<dbReference type="AlphaFoldDB" id="A0A3G8YCZ2"/>
<dbReference type="Proteomes" id="UP000272316">
    <property type="component" value="Chromosome"/>
</dbReference>
<reference evidence="1" key="1">
    <citation type="submission" date="2018-11" db="EMBL/GenBank/DDBJ databases">
        <title>Proposal to divide the Flavobacteriaceae and reorganize its genera based on Amino Acid Identity values calculated from whole genome sequences.</title>
        <authorList>
            <person name="Nicholson A.C."/>
            <person name="Gulvik C.A."/>
            <person name="Whitney A.M."/>
            <person name="Humrighouse B.W."/>
            <person name="Bell M."/>
            <person name="Holmes B."/>
            <person name="Steigerwalt A."/>
            <person name="Villarma A."/>
            <person name="Sheth M."/>
            <person name="Batra D."/>
            <person name="Pryor J."/>
            <person name="Bernardet J.-F."/>
            <person name="Hugo C."/>
            <person name="Kampfer P."/>
            <person name="Newman J."/>
            <person name="Mcquiston J.R."/>
        </authorList>
    </citation>
    <scope>NUCLEOTIDE SEQUENCE [LARGE SCALE GENOMIC DNA]</scope>
    <source>
        <strain evidence="1">F5649</strain>
        <strain evidence="2">H6466</strain>
    </source>
</reference>
<reference evidence="3" key="3">
    <citation type="submission" date="2018-11" db="EMBL/GenBank/DDBJ databases">
        <title>Proposal to divide the Flavobacteriaceae and reorganize its genera based on Amino Acid Identity values calculated from whole genome sequences.</title>
        <authorList>
            <person name="Nicholson A.C."/>
            <person name="Gulvik C.A."/>
            <person name="Whitney A.M."/>
            <person name="Sheth M."/>
            <person name="Batra D."/>
            <person name="Pryor J."/>
            <person name="Bernardet J.-F."/>
            <person name="Hugo C."/>
            <person name="Kampfer P."/>
            <person name="Newman J.D."/>
            <person name="McQuiston J.R."/>
        </authorList>
    </citation>
    <scope>NUCLEOTIDE SEQUENCE [LARGE SCALE GENOMIC DNA]</scope>
    <source>
        <strain evidence="3">H6466</strain>
    </source>
</reference>
<evidence type="ECO:0000313" key="1">
    <source>
        <dbReference type="EMBL" id="AZI40334.1"/>
    </source>
</evidence>
<evidence type="ECO:0000313" key="4">
    <source>
        <dbReference type="Proteomes" id="UP000281810"/>
    </source>
</evidence>
<dbReference type="RefSeq" id="WP_124802707.1">
    <property type="nucleotide sequence ID" value="NZ_CP034160.1"/>
</dbReference>
<dbReference type="KEGG" id="eva:EIB75_06955"/>
<proteinExistence type="predicted"/>
<reference evidence="4" key="2">
    <citation type="submission" date="2018-11" db="EMBL/GenBank/DDBJ databases">
        <title>Proposal to divide the Flavobacteriaceae and reorganize its genera based on Amino Acid Identity values calculated from whole genome sequences.</title>
        <authorList>
            <person name="Nicholson A.C."/>
            <person name="Gulvik C.A."/>
            <person name="Whitney A.M."/>
            <person name="Humrighouse B.W."/>
            <person name="Bell M."/>
            <person name="Holmes B."/>
            <person name="Steigerwalt A.B."/>
            <person name="Villarma A."/>
            <person name="Sheth M."/>
            <person name="Batra D."/>
            <person name="Pryor J."/>
            <person name="Bernardet J.-F."/>
            <person name="Hugo C."/>
            <person name="Kampfer P."/>
            <person name="Newman J.D."/>
            <person name="McQuiston J.R."/>
        </authorList>
    </citation>
    <scope>NUCLEOTIDE SEQUENCE [LARGE SCALE GENOMIC DNA]</scope>
    <source>
        <strain evidence="4">F5649</strain>
    </source>
</reference>
<organism evidence="1 4">
    <name type="scientific">Epilithonimonas vandammei</name>
    <dbReference type="NCBI Taxonomy" id="2487072"/>
    <lineage>
        <taxon>Bacteria</taxon>
        <taxon>Pseudomonadati</taxon>
        <taxon>Bacteroidota</taxon>
        <taxon>Flavobacteriia</taxon>
        <taxon>Flavobacteriales</taxon>
        <taxon>Weeksellaceae</taxon>
        <taxon>Chryseobacterium group</taxon>
        <taxon>Epilithonimonas</taxon>
    </lineage>
</organism>
<name>A0A3G8YCZ2_9FLAO</name>